<reference evidence="10 11" key="1">
    <citation type="submission" date="2020-08" db="EMBL/GenBank/DDBJ databases">
        <authorList>
            <person name="Liu C."/>
            <person name="Sun Q."/>
        </authorList>
    </citation>
    <scope>NUCLEOTIDE SEQUENCE [LARGE SCALE GENOMIC DNA]</scope>
    <source>
        <strain evidence="10 11">NSJ-29</strain>
    </source>
</reference>
<keyword evidence="6 8" id="KW-0472">Membrane</keyword>
<dbReference type="InterPro" id="IPR050539">
    <property type="entry name" value="ThrE_Dicarb/AminoAcid_Exp"/>
</dbReference>
<dbReference type="PANTHER" id="PTHR34390:SF1">
    <property type="entry name" value="SUCCINATE TRANSPORTER SUBUNIT YJJB-RELATED"/>
    <property type="match status" value="1"/>
</dbReference>
<accession>A0A7G9GG53</accession>
<comment type="similarity">
    <text evidence="7">Belongs to the ThrE exporter (TC 2.A.79) family.</text>
</comment>
<dbReference type="Pfam" id="PF12821">
    <property type="entry name" value="ThrE_2"/>
    <property type="match status" value="1"/>
</dbReference>
<keyword evidence="11" id="KW-1185">Reference proteome</keyword>
<name>A0A7G9GG53_9FIRM</name>
<dbReference type="KEGG" id="whj:H9Q79_05725"/>
<dbReference type="GO" id="GO:0005886">
    <property type="term" value="C:plasma membrane"/>
    <property type="evidence" value="ECO:0007669"/>
    <property type="project" value="UniProtKB-SubCell"/>
</dbReference>
<evidence type="ECO:0000256" key="6">
    <source>
        <dbReference type="ARBA" id="ARBA00023136"/>
    </source>
</evidence>
<keyword evidence="5 8" id="KW-1133">Transmembrane helix</keyword>
<evidence type="ECO:0000256" key="7">
    <source>
        <dbReference type="ARBA" id="ARBA00034125"/>
    </source>
</evidence>
<evidence type="ECO:0000313" key="11">
    <source>
        <dbReference type="Proteomes" id="UP000515860"/>
    </source>
</evidence>
<dbReference type="PANTHER" id="PTHR34390">
    <property type="entry name" value="UPF0442 PROTEIN YJJB-RELATED"/>
    <property type="match status" value="1"/>
</dbReference>
<feature type="transmembrane region" description="Helical" evidence="8">
    <location>
        <begin position="74"/>
        <end position="92"/>
    </location>
</feature>
<dbReference type="RefSeq" id="WP_118643949.1">
    <property type="nucleotide sequence ID" value="NZ_CP060635.1"/>
</dbReference>
<dbReference type="Proteomes" id="UP000515860">
    <property type="component" value="Chromosome"/>
</dbReference>
<comment type="subcellular location">
    <subcellularLocation>
        <location evidence="1">Cell membrane</location>
        <topology evidence="1">Multi-pass membrane protein</topology>
    </subcellularLocation>
</comment>
<keyword evidence="2" id="KW-1003">Cell membrane</keyword>
<evidence type="ECO:0000256" key="1">
    <source>
        <dbReference type="ARBA" id="ARBA00004651"/>
    </source>
</evidence>
<evidence type="ECO:0000256" key="4">
    <source>
        <dbReference type="ARBA" id="ARBA00022692"/>
    </source>
</evidence>
<evidence type="ECO:0000256" key="2">
    <source>
        <dbReference type="ARBA" id="ARBA00022475"/>
    </source>
</evidence>
<feature type="transmembrane region" description="Helical" evidence="8">
    <location>
        <begin position="26"/>
        <end position="43"/>
    </location>
</feature>
<evidence type="ECO:0000313" key="10">
    <source>
        <dbReference type="EMBL" id="QNM09785.1"/>
    </source>
</evidence>
<sequence>MILQIISAFIAIAAFSIFMSVPRKHVVWCGLLGAGCWLIYLLFESQGIILATFVSAIFVSLASHILARTLKSPVTVFLIPSILPLVPGAYLYRAVYQFFRGTRSQANHQLLMTLEIAGAIAVAIFIADSLFILLKRAAKSKK</sequence>
<evidence type="ECO:0000256" key="5">
    <source>
        <dbReference type="ARBA" id="ARBA00022989"/>
    </source>
</evidence>
<protein>
    <submittedName>
        <fullName evidence="10">Threonine/serine exporter family protein</fullName>
    </submittedName>
</protein>
<dbReference type="GO" id="GO:0015744">
    <property type="term" value="P:succinate transport"/>
    <property type="evidence" value="ECO:0007669"/>
    <property type="project" value="TreeGrafter"/>
</dbReference>
<feature type="domain" description="Threonine/Serine exporter ThrE" evidence="9">
    <location>
        <begin position="4"/>
        <end position="129"/>
    </location>
</feature>
<feature type="transmembrane region" description="Helical" evidence="8">
    <location>
        <begin position="49"/>
        <end position="67"/>
    </location>
</feature>
<gene>
    <name evidence="10" type="ORF">H9Q79_05725</name>
</gene>
<evidence type="ECO:0000259" key="9">
    <source>
        <dbReference type="Pfam" id="PF12821"/>
    </source>
</evidence>
<dbReference type="InterPro" id="IPR024528">
    <property type="entry name" value="ThrE_2"/>
</dbReference>
<proteinExistence type="inferred from homology"/>
<organism evidence="10 11">
    <name type="scientific">Wansuia hejianensis</name>
    <dbReference type="NCBI Taxonomy" id="2763667"/>
    <lineage>
        <taxon>Bacteria</taxon>
        <taxon>Bacillati</taxon>
        <taxon>Bacillota</taxon>
        <taxon>Clostridia</taxon>
        <taxon>Lachnospirales</taxon>
        <taxon>Lachnospiraceae</taxon>
        <taxon>Wansuia</taxon>
    </lineage>
</organism>
<feature type="transmembrane region" description="Helical" evidence="8">
    <location>
        <begin position="6"/>
        <end position="21"/>
    </location>
</feature>
<keyword evidence="3" id="KW-0997">Cell inner membrane</keyword>
<feature type="transmembrane region" description="Helical" evidence="8">
    <location>
        <begin position="112"/>
        <end position="134"/>
    </location>
</feature>
<evidence type="ECO:0000256" key="3">
    <source>
        <dbReference type="ARBA" id="ARBA00022519"/>
    </source>
</evidence>
<evidence type="ECO:0000256" key="8">
    <source>
        <dbReference type="SAM" id="Phobius"/>
    </source>
</evidence>
<dbReference type="EMBL" id="CP060635">
    <property type="protein sequence ID" value="QNM09785.1"/>
    <property type="molecule type" value="Genomic_DNA"/>
</dbReference>
<dbReference type="AlphaFoldDB" id="A0A7G9GG53"/>
<keyword evidence="4 8" id="KW-0812">Transmembrane</keyword>